<evidence type="ECO:0000313" key="7">
    <source>
        <dbReference type="EMBL" id="SHD78586.1"/>
    </source>
</evidence>
<dbReference type="Gene3D" id="3.90.1720.10">
    <property type="entry name" value="endopeptidase domain like (from Nostoc punctiforme)"/>
    <property type="match status" value="1"/>
</dbReference>
<feature type="compositionally biased region" description="Polar residues" evidence="5">
    <location>
        <begin position="188"/>
        <end position="201"/>
    </location>
</feature>
<dbReference type="PANTHER" id="PTHR47053">
    <property type="entry name" value="MUREIN DD-ENDOPEPTIDASE MEPH-RELATED"/>
    <property type="match status" value="1"/>
</dbReference>
<dbReference type="HOGENOM" id="CLU_016043_1_6_9"/>
<evidence type="ECO:0000256" key="2">
    <source>
        <dbReference type="ARBA" id="ARBA00022670"/>
    </source>
</evidence>
<dbReference type="RefSeq" id="WP_005584366.1">
    <property type="nucleotide sequence ID" value="NZ_LT669839.1"/>
</dbReference>
<keyword evidence="2" id="KW-0645">Protease</keyword>
<dbReference type="AlphaFoldDB" id="M1ZJW0"/>
<protein>
    <recommendedName>
        <fullName evidence="6">NlpC/P60 domain-containing protein</fullName>
    </recommendedName>
</protein>
<dbReference type="Pfam" id="PF01471">
    <property type="entry name" value="PG_binding_1"/>
    <property type="match status" value="2"/>
</dbReference>
<evidence type="ECO:0000256" key="3">
    <source>
        <dbReference type="ARBA" id="ARBA00022801"/>
    </source>
</evidence>
<comment type="similarity">
    <text evidence="1">Belongs to the peptidase C40 family.</text>
</comment>
<proteinExistence type="inferred from homology"/>
<dbReference type="InterPro" id="IPR051202">
    <property type="entry name" value="Peptidase_C40"/>
</dbReference>
<dbReference type="Pfam" id="PF00877">
    <property type="entry name" value="NLPC_P60"/>
    <property type="match status" value="1"/>
</dbReference>
<evidence type="ECO:0000259" key="6">
    <source>
        <dbReference type="PROSITE" id="PS51935"/>
    </source>
</evidence>
<dbReference type="PROSITE" id="PS51935">
    <property type="entry name" value="NLPC_P60"/>
    <property type="match status" value="1"/>
</dbReference>
<evidence type="ECO:0000313" key="8">
    <source>
        <dbReference type="Proteomes" id="UP000245423"/>
    </source>
</evidence>
<dbReference type="InterPro" id="IPR036365">
    <property type="entry name" value="PGBD-like_sf"/>
</dbReference>
<evidence type="ECO:0000256" key="4">
    <source>
        <dbReference type="ARBA" id="ARBA00022807"/>
    </source>
</evidence>
<keyword evidence="8" id="KW-1185">Reference proteome</keyword>
<gene>
    <name evidence="7" type="ORF">CUESP1_3261</name>
</gene>
<dbReference type="InterPro" id="IPR000064">
    <property type="entry name" value="NLP_P60_dom"/>
</dbReference>
<keyword evidence="3" id="KW-0378">Hydrolase</keyword>
<dbReference type="EMBL" id="LT669839">
    <property type="protein sequence ID" value="SHD78586.1"/>
    <property type="molecule type" value="Genomic_DNA"/>
</dbReference>
<dbReference type="OrthoDB" id="9808890at2"/>
<keyword evidence="4" id="KW-0788">Thiol protease</keyword>
<feature type="region of interest" description="Disordered" evidence="5">
    <location>
        <begin position="183"/>
        <end position="202"/>
    </location>
</feature>
<dbReference type="InterPro" id="IPR038765">
    <property type="entry name" value="Papain-like_cys_pep_sf"/>
</dbReference>
<accession>M1ZJW0</accession>
<organism evidence="7 8">
    <name type="scientific">[Clostridium] ultunense Esp</name>
    <dbReference type="NCBI Taxonomy" id="1288971"/>
    <lineage>
        <taxon>Bacteria</taxon>
        <taxon>Bacillati</taxon>
        <taxon>Bacillota</taxon>
        <taxon>Tissierellia</taxon>
        <taxon>Tissierellales</taxon>
        <taxon>Tepidimicrobiaceae</taxon>
        <taxon>Schnuerera</taxon>
    </lineage>
</organism>
<evidence type="ECO:0000256" key="1">
    <source>
        <dbReference type="ARBA" id="ARBA00007074"/>
    </source>
</evidence>
<dbReference type="PANTHER" id="PTHR47053:SF1">
    <property type="entry name" value="MUREIN DD-ENDOPEPTIDASE MEPH-RELATED"/>
    <property type="match status" value="1"/>
</dbReference>
<dbReference type="GO" id="GO:0006508">
    <property type="term" value="P:proteolysis"/>
    <property type="evidence" value="ECO:0007669"/>
    <property type="project" value="UniProtKB-KW"/>
</dbReference>
<dbReference type="GO" id="GO:0008234">
    <property type="term" value="F:cysteine-type peptidase activity"/>
    <property type="evidence" value="ECO:0007669"/>
    <property type="project" value="UniProtKB-KW"/>
</dbReference>
<dbReference type="InterPro" id="IPR036366">
    <property type="entry name" value="PGBDSf"/>
</dbReference>
<dbReference type="SUPFAM" id="SSF47090">
    <property type="entry name" value="PGBD-like"/>
    <property type="match status" value="2"/>
</dbReference>
<name>M1ZJW0_9FIRM</name>
<dbReference type="InterPro" id="IPR002477">
    <property type="entry name" value="Peptidoglycan-bd-like"/>
</dbReference>
<evidence type="ECO:0000256" key="5">
    <source>
        <dbReference type="SAM" id="MobiDB-lite"/>
    </source>
</evidence>
<sequence length="324" mass="35555">MASVDPLKKTVISFTIAGVLFANPVFVQADLGDQVLKYEMNHKDVQVLQEHLVNLNFLNLEETTTYYGEKTLNAVKEFQRSQGLNPDGSFGPDTFEALQQILDLKPLIHERLLKEGIEGEDVKALQERLKILGLLDIDECTTYFGSETRQALADFQKLYGIKVDGIAGSETIQAINEAIKGNRRRVNPSASRGGSRNSSLGPNIIDTAKKYIGTPYRYGGTTSNGFDCSGFVQFVYGQYGVTVPRTSSEQANVGTKVSKEDLKIGDLVVFSGTTSSRSGPSHTGIYIGDGNFIHSSSSRSKGVIISNLNSGYYSERFSYGRRVF</sequence>
<reference evidence="7 8" key="1">
    <citation type="submission" date="2016-11" db="EMBL/GenBank/DDBJ databases">
        <authorList>
            <person name="Manzoor S."/>
        </authorList>
    </citation>
    <scope>NUCLEOTIDE SEQUENCE [LARGE SCALE GENOMIC DNA]</scope>
    <source>
        <strain evidence="7">Clostridium ultunense strain Esp</strain>
    </source>
</reference>
<dbReference type="Gene3D" id="1.10.101.10">
    <property type="entry name" value="PGBD-like superfamily/PGBD"/>
    <property type="match status" value="2"/>
</dbReference>
<dbReference type="SUPFAM" id="SSF54001">
    <property type="entry name" value="Cysteine proteinases"/>
    <property type="match status" value="1"/>
</dbReference>
<feature type="domain" description="NlpC/P60" evidence="6">
    <location>
        <begin position="198"/>
        <end position="324"/>
    </location>
</feature>
<dbReference type="Proteomes" id="UP000245423">
    <property type="component" value="Chromosome 1"/>
</dbReference>